<evidence type="ECO:0000313" key="2">
    <source>
        <dbReference type="Proteomes" id="UP000799755"/>
    </source>
</evidence>
<reference evidence="1" key="1">
    <citation type="journal article" date="2020" name="Stud. Mycol.">
        <title>101 Dothideomycetes genomes: a test case for predicting lifestyles and emergence of pathogens.</title>
        <authorList>
            <person name="Haridas S."/>
            <person name="Albert R."/>
            <person name="Binder M."/>
            <person name="Bloem J."/>
            <person name="Labutti K."/>
            <person name="Salamov A."/>
            <person name="Andreopoulos B."/>
            <person name="Baker S."/>
            <person name="Barry K."/>
            <person name="Bills G."/>
            <person name="Bluhm B."/>
            <person name="Cannon C."/>
            <person name="Castanera R."/>
            <person name="Culley D."/>
            <person name="Daum C."/>
            <person name="Ezra D."/>
            <person name="Gonzalez J."/>
            <person name="Henrissat B."/>
            <person name="Kuo A."/>
            <person name="Liang C."/>
            <person name="Lipzen A."/>
            <person name="Lutzoni F."/>
            <person name="Magnuson J."/>
            <person name="Mondo S."/>
            <person name="Nolan M."/>
            <person name="Ohm R."/>
            <person name="Pangilinan J."/>
            <person name="Park H.-J."/>
            <person name="Ramirez L."/>
            <person name="Alfaro M."/>
            <person name="Sun H."/>
            <person name="Tritt A."/>
            <person name="Yoshinaga Y."/>
            <person name="Zwiers L.-H."/>
            <person name="Turgeon B."/>
            <person name="Goodwin S."/>
            <person name="Spatafora J."/>
            <person name="Crous P."/>
            <person name="Grigoriev I."/>
        </authorList>
    </citation>
    <scope>NUCLEOTIDE SEQUENCE</scope>
    <source>
        <strain evidence="1">ATCC 200398</strain>
    </source>
</reference>
<gene>
    <name evidence="1" type="ORF">BDR25DRAFT_395149</name>
</gene>
<protein>
    <submittedName>
        <fullName evidence="1">Uncharacterized protein</fullName>
    </submittedName>
</protein>
<dbReference type="EMBL" id="MU003519">
    <property type="protein sequence ID" value="KAF2467637.1"/>
    <property type="molecule type" value="Genomic_DNA"/>
</dbReference>
<organism evidence="1 2">
    <name type="scientific">Lindgomyces ingoldianus</name>
    <dbReference type="NCBI Taxonomy" id="673940"/>
    <lineage>
        <taxon>Eukaryota</taxon>
        <taxon>Fungi</taxon>
        <taxon>Dikarya</taxon>
        <taxon>Ascomycota</taxon>
        <taxon>Pezizomycotina</taxon>
        <taxon>Dothideomycetes</taxon>
        <taxon>Pleosporomycetidae</taxon>
        <taxon>Pleosporales</taxon>
        <taxon>Lindgomycetaceae</taxon>
        <taxon>Lindgomyces</taxon>
    </lineage>
</organism>
<keyword evidence="2" id="KW-1185">Reference proteome</keyword>
<proteinExistence type="predicted"/>
<name>A0ACB6QMW4_9PLEO</name>
<comment type="caution">
    <text evidence="1">The sequence shown here is derived from an EMBL/GenBank/DDBJ whole genome shotgun (WGS) entry which is preliminary data.</text>
</comment>
<dbReference type="Proteomes" id="UP000799755">
    <property type="component" value="Unassembled WGS sequence"/>
</dbReference>
<evidence type="ECO:0000313" key="1">
    <source>
        <dbReference type="EMBL" id="KAF2467637.1"/>
    </source>
</evidence>
<sequence>MLEIVKKRKIVIAVEKRLKQNGREDEAGLHFESQLLNIIALHTFHNYAEHIRSHLHRRADRPYSSKSRFYQLFNRKILALGADQIPTARFVNCYDIELSFANLLTIKRNATYLVIVSLPRSIDVHKLNLPFPFLSFGLISFYEQGVEMVQLQRRAKKRQNKPLMNPNRFPFSSSGLPLFAYLSRFHLSRYGLGSWVEASLMLFQTPDRVEEQCAHNGSTILPRIFGQPVQIKLWSHPQTCSKDSFHHSSNMKPLPKASDLNAQCQMMSTAHTLTFQIEEILNVYFLIWICLEIRLAPSLRFPASPCTNYRQRAYSDYVIASHFARRLCFARN</sequence>
<accession>A0ACB6QMW4</accession>